<evidence type="ECO:0000256" key="4">
    <source>
        <dbReference type="ARBA" id="ARBA00022679"/>
    </source>
</evidence>
<accession>A0A3F2RSH2</accession>
<dbReference type="EMBL" id="MBDO02000119">
    <property type="protein sequence ID" value="RLN62538.1"/>
    <property type="molecule type" value="Genomic_DNA"/>
</dbReference>
<dbReference type="FunFam" id="3.40.50.150:FF:000332">
    <property type="entry name" value="Ribosomal RNA large subunit methyltransferase J"/>
    <property type="match status" value="1"/>
</dbReference>
<comment type="caution">
    <text evidence="9">The sequence shown here is derived from an EMBL/GenBank/DDBJ whole genome shotgun (WGS) entry which is preliminary data.</text>
</comment>
<feature type="active site" description="Proton acceptor" evidence="7">
    <location>
        <position position="196"/>
    </location>
</feature>
<organism evidence="9 11">
    <name type="scientific">Phytophthora kernoviae</name>
    <dbReference type="NCBI Taxonomy" id="325452"/>
    <lineage>
        <taxon>Eukaryota</taxon>
        <taxon>Sar</taxon>
        <taxon>Stramenopiles</taxon>
        <taxon>Oomycota</taxon>
        <taxon>Peronosporomycetes</taxon>
        <taxon>Peronosporales</taxon>
        <taxon>Peronosporaceae</taxon>
        <taxon>Phytophthora</taxon>
    </lineage>
</organism>
<dbReference type="HAMAP" id="MF_01547">
    <property type="entry name" value="RNA_methyltr_E"/>
    <property type="match status" value="1"/>
</dbReference>
<evidence type="ECO:0000256" key="2">
    <source>
        <dbReference type="ARBA" id="ARBA00022552"/>
    </source>
</evidence>
<protein>
    <recommendedName>
        <fullName evidence="6">rRNA methyltransferase 2, mitochondrial</fullName>
    </recommendedName>
</protein>
<dbReference type="PANTHER" id="PTHR10920:SF18">
    <property type="entry name" value="RRNA METHYLTRANSFERASE 2, MITOCHONDRIAL"/>
    <property type="match status" value="1"/>
</dbReference>
<dbReference type="GO" id="GO:0008650">
    <property type="term" value="F:rRNA (uridine-2'-O-)-methyltransferase activity"/>
    <property type="evidence" value="ECO:0007669"/>
    <property type="project" value="TreeGrafter"/>
</dbReference>
<evidence type="ECO:0000259" key="8">
    <source>
        <dbReference type="Pfam" id="PF01728"/>
    </source>
</evidence>
<keyword evidence="3" id="KW-0489">Methyltransferase</keyword>
<name>A0A3F2RSH2_9STRA</name>
<evidence type="ECO:0000256" key="6">
    <source>
        <dbReference type="ARBA" id="ARBA00041184"/>
    </source>
</evidence>
<keyword evidence="2" id="KW-0698">rRNA processing</keyword>
<evidence type="ECO:0000256" key="1">
    <source>
        <dbReference type="ARBA" id="ARBA00009258"/>
    </source>
</evidence>
<dbReference type="PIRSF" id="PIRSF005461">
    <property type="entry name" value="23S_rRNA_mtase"/>
    <property type="match status" value="1"/>
</dbReference>
<evidence type="ECO:0000313" key="9">
    <source>
        <dbReference type="EMBL" id="RLN62538.1"/>
    </source>
</evidence>
<evidence type="ECO:0000313" key="11">
    <source>
        <dbReference type="Proteomes" id="UP000277300"/>
    </source>
</evidence>
<dbReference type="EMBL" id="MBAD02000319">
    <property type="protein sequence ID" value="RLN69863.1"/>
    <property type="molecule type" value="Genomic_DNA"/>
</dbReference>
<dbReference type="InterPro" id="IPR050082">
    <property type="entry name" value="RNA_methyltr_RlmE"/>
</dbReference>
<evidence type="ECO:0000313" key="10">
    <source>
        <dbReference type="EMBL" id="RLN69863.1"/>
    </source>
</evidence>
<dbReference type="PANTHER" id="PTHR10920">
    <property type="entry name" value="RIBOSOMAL RNA METHYLTRANSFERASE"/>
    <property type="match status" value="1"/>
</dbReference>
<dbReference type="AlphaFoldDB" id="A0A3F2RSH2"/>
<reference evidence="11 12" key="1">
    <citation type="submission" date="2018-07" db="EMBL/GenBank/DDBJ databases">
        <title>Genome sequencing of oomycete isolates from Chile give support for New Zealand origin for Phytophthora kernoviae and make available the first Nothophytophthora sp. genome.</title>
        <authorList>
            <person name="Studholme D.J."/>
            <person name="Sanfuentes E."/>
            <person name="Panda P."/>
            <person name="Hill R."/>
            <person name="Sambles C."/>
            <person name="Grant M."/>
            <person name="Williams N.M."/>
            <person name="Mcdougal R.L."/>
        </authorList>
    </citation>
    <scope>NUCLEOTIDE SEQUENCE [LARGE SCALE GENOMIC DNA]</scope>
    <source>
        <strain evidence="9">Chile6</strain>
        <strain evidence="10">Chile7</strain>
    </source>
</reference>
<keyword evidence="5 7" id="KW-0949">S-adenosyl-L-methionine</keyword>
<dbReference type="OrthoDB" id="1287559at2759"/>
<comment type="similarity">
    <text evidence="1">Belongs to the class I-like SAM-binding methyltransferase superfamily. RNA methyltransferase RlmE family.</text>
</comment>
<proteinExistence type="inferred from homology"/>
<dbReference type="Pfam" id="PF01728">
    <property type="entry name" value="FtsJ"/>
    <property type="match status" value="1"/>
</dbReference>
<dbReference type="InterPro" id="IPR002877">
    <property type="entry name" value="RNA_MeTrfase_FtsJ_dom"/>
</dbReference>
<dbReference type="InterPro" id="IPR015507">
    <property type="entry name" value="rRNA-MeTfrase_E"/>
</dbReference>
<sequence length="259" mass="28567">MSGLYVRSASLVCCYPEPLRAFKSLKGKSNASARWVRRQWNDPVVKQAKREGLRSRAAFKLRELNDRFQLLRRGDVVLDLGAAPGGWTQVAVEATAPKKKPKNGQEPPPRVVALDLKHFDAVEGAAIVVGDFRQDKVRAQLDELLGGRKANVVLSDMAPSFSGNFLTDSQHQLRLCHNALKMAELYLRPGGNFATKILRCDGSEEFRADLKVAFDVVKAMKPQSSRPESTEMFLVAKGFKGVQPLAEADSDSAEDGDKQ</sequence>
<evidence type="ECO:0000313" key="12">
    <source>
        <dbReference type="Proteomes" id="UP000284657"/>
    </source>
</evidence>
<dbReference type="Gene3D" id="3.40.50.150">
    <property type="entry name" value="Vaccinia Virus protein VP39"/>
    <property type="match status" value="1"/>
</dbReference>
<dbReference type="Proteomes" id="UP000277300">
    <property type="component" value="Unassembled WGS sequence"/>
</dbReference>
<evidence type="ECO:0000256" key="3">
    <source>
        <dbReference type="ARBA" id="ARBA00022603"/>
    </source>
</evidence>
<dbReference type="SUPFAM" id="SSF53335">
    <property type="entry name" value="S-adenosyl-L-methionine-dependent methyltransferases"/>
    <property type="match status" value="1"/>
</dbReference>
<dbReference type="Proteomes" id="UP000284657">
    <property type="component" value="Unassembled WGS sequence"/>
</dbReference>
<dbReference type="InterPro" id="IPR029063">
    <property type="entry name" value="SAM-dependent_MTases_sf"/>
</dbReference>
<gene>
    <name evidence="10" type="ORF">BBJ29_002091</name>
    <name evidence="9" type="ORF">BBP00_00004714</name>
</gene>
<evidence type="ECO:0000256" key="5">
    <source>
        <dbReference type="ARBA" id="ARBA00022691"/>
    </source>
</evidence>
<feature type="domain" description="Ribosomal RNA methyltransferase FtsJ" evidence="8">
    <location>
        <begin position="54"/>
        <end position="239"/>
    </location>
</feature>
<keyword evidence="4" id="KW-0808">Transferase</keyword>
<evidence type="ECO:0000256" key="7">
    <source>
        <dbReference type="PIRSR" id="PIRSR005461-1"/>
    </source>
</evidence>